<dbReference type="AlphaFoldDB" id="A0A328Z4D2"/>
<evidence type="ECO:0000259" key="2">
    <source>
        <dbReference type="Pfam" id="PF04773"/>
    </source>
</evidence>
<dbReference type="Proteomes" id="UP000248856">
    <property type="component" value="Unassembled WGS sequence"/>
</dbReference>
<feature type="domain" description="FecR N-terminal" evidence="3">
    <location>
        <begin position="13"/>
        <end position="51"/>
    </location>
</feature>
<evidence type="ECO:0000259" key="3">
    <source>
        <dbReference type="Pfam" id="PF16220"/>
    </source>
</evidence>
<comment type="caution">
    <text evidence="4">The sequence shown here is derived from an EMBL/GenBank/DDBJ whole genome shotgun (WGS) entry which is preliminary data.</text>
</comment>
<dbReference type="RefSeq" id="WP_111877503.1">
    <property type="nucleotide sequence ID" value="NZ_CBCSGC010000014.1"/>
</dbReference>
<dbReference type="Pfam" id="PF04773">
    <property type="entry name" value="FecR"/>
    <property type="match status" value="1"/>
</dbReference>
<keyword evidence="5" id="KW-1185">Reference proteome</keyword>
<keyword evidence="1" id="KW-1133">Transmembrane helix</keyword>
<feature type="transmembrane region" description="Helical" evidence="1">
    <location>
        <begin position="95"/>
        <end position="120"/>
    </location>
</feature>
<dbReference type="PANTHER" id="PTHR30273:SF2">
    <property type="entry name" value="PROTEIN FECR"/>
    <property type="match status" value="1"/>
</dbReference>
<feature type="domain" description="FecR protein" evidence="2">
    <location>
        <begin position="132"/>
        <end position="227"/>
    </location>
</feature>
<dbReference type="PIRSF" id="PIRSF018266">
    <property type="entry name" value="FecR"/>
    <property type="match status" value="1"/>
</dbReference>
<reference evidence="4 5" key="1">
    <citation type="submission" date="2018-06" db="EMBL/GenBank/DDBJ databases">
        <title>Genomic Encyclopedia of Archaeal and Bacterial Type Strains, Phase II (KMG-II): from individual species to whole genera.</title>
        <authorList>
            <person name="Goeker M."/>
        </authorList>
    </citation>
    <scope>NUCLEOTIDE SEQUENCE [LARGE SCALE GENOMIC DNA]</scope>
    <source>
        <strain evidence="4 5">CFPB 3232</strain>
    </source>
</reference>
<name>A0A328Z4D2_9BURK</name>
<evidence type="ECO:0000256" key="1">
    <source>
        <dbReference type="SAM" id="Phobius"/>
    </source>
</evidence>
<dbReference type="EMBL" id="QLTA01000021">
    <property type="protein sequence ID" value="RAR80991.1"/>
    <property type="molecule type" value="Genomic_DNA"/>
</dbReference>
<evidence type="ECO:0000313" key="4">
    <source>
        <dbReference type="EMBL" id="RAR80991.1"/>
    </source>
</evidence>
<dbReference type="Pfam" id="PF16220">
    <property type="entry name" value="DUF4880"/>
    <property type="match status" value="1"/>
</dbReference>
<gene>
    <name evidence="4" type="ORF">AX018_10217</name>
</gene>
<evidence type="ECO:0000313" key="5">
    <source>
        <dbReference type="Proteomes" id="UP000248856"/>
    </source>
</evidence>
<dbReference type="PANTHER" id="PTHR30273">
    <property type="entry name" value="PERIPLASMIC SIGNAL SENSOR AND SIGMA FACTOR ACTIVATOR FECR-RELATED"/>
    <property type="match status" value="1"/>
</dbReference>
<protein>
    <submittedName>
        <fullName evidence="4">FecR family protein</fullName>
    </submittedName>
</protein>
<dbReference type="OrthoDB" id="1100567at2"/>
<dbReference type="InterPro" id="IPR006860">
    <property type="entry name" value="FecR"/>
</dbReference>
<sequence length="352" mass="38532">MNPAPDDARRLHQEATQWFVRRRDAGWRTEDERAFQAWLGTDPRHAPAYERCGAQWTELDGMPGDLLARLRRDLDGEPRRGAEPPRAADGSRRRFLAWPAMSAATVAAAAVVACGGYMAWQHFLAQPLSAQAYRTERGQQRSVQLADGSRLRLDTATRLEVTFYRGRREARLLDGQAEFEVQPDKDRPFQVLAGPLQATVVGTRFSVRYTPEIGPGASVAVEEGKVRVTGSGAAGAARGGRPEPVLLLTAGQQAEVDSEGTLGPLAAVPAGGIAPWRERRVSFVDTPLAEALAELERYRDTGLRVRDPRVAALRLSGTFDPMDPGGLRRALPRVLPVRLREHDGVAEVLPAN</sequence>
<dbReference type="InterPro" id="IPR032623">
    <property type="entry name" value="FecR_N"/>
</dbReference>
<dbReference type="Gene3D" id="2.60.120.1440">
    <property type="match status" value="1"/>
</dbReference>
<proteinExistence type="predicted"/>
<dbReference type="GO" id="GO:0016989">
    <property type="term" value="F:sigma factor antagonist activity"/>
    <property type="evidence" value="ECO:0007669"/>
    <property type="project" value="TreeGrafter"/>
</dbReference>
<dbReference type="InterPro" id="IPR012373">
    <property type="entry name" value="Ferrdict_sens_TM"/>
</dbReference>
<organism evidence="4 5">
    <name type="scientific">Paracidovorax anthurii</name>
    <dbReference type="NCBI Taxonomy" id="78229"/>
    <lineage>
        <taxon>Bacteria</taxon>
        <taxon>Pseudomonadati</taxon>
        <taxon>Pseudomonadota</taxon>
        <taxon>Betaproteobacteria</taxon>
        <taxon>Burkholderiales</taxon>
        <taxon>Comamonadaceae</taxon>
        <taxon>Paracidovorax</taxon>
    </lineage>
</organism>
<accession>A0A328Z4D2</accession>
<keyword evidence="1" id="KW-0472">Membrane</keyword>
<keyword evidence="1" id="KW-0812">Transmembrane</keyword>